<accession>A0A914YEI9</accession>
<evidence type="ECO:0000313" key="1">
    <source>
        <dbReference type="Proteomes" id="UP000887577"/>
    </source>
</evidence>
<sequence>MTDKSCPEVIYSKSENNTEDEIMRHQTSCYKRHYLNEECEISEWKNVCKLFTFTFQRSDNKKKEMMQKYCKH</sequence>
<evidence type="ECO:0000313" key="2">
    <source>
        <dbReference type="WBParaSite" id="PSU_v2.g17173.t1"/>
    </source>
</evidence>
<name>A0A914YEI9_9BILA</name>
<protein>
    <submittedName>
        <fullName evidence="2">Uncharacterized protein</fullName>
    </submittedName>
</protein>
<keyword evidence="1" id="KW-1185">Reference proteome</keyword>
<dbReference type="AlphaFoldDB" id="A0A914YEI9"/>
<proteinExistence type="predicted"/>
<dbReference type="WBParaSite" id="PSU_v2.g17173.t1">
    <property type="protein sequence ID" value="PSU_v2.g17173.t1"/>
    <property type="gene ID" value="PSU_v2.g17173"/>
</dbReference>
<organism evidence="1 2">
    <name type="scientific">Panagrolaimus superbus</name>
    <dbReference type="NCBI Taxonomy" id="310955"/>
    <lineage>
        <taxon>Eukaryota</taxon>
        <taxon>Metazoa</taxon>
        <taxon>Ecdysozoa</taxon>
        <taxon>Nematoda</taxon>
        <taxon>Chromadorea</taxon>
        <taxon>Rhabditida</taxon>
        <taxon>Tylenchina</taxon>
        <taxon>Panagrolaimomorpha</taxon>
        <taxon>Panagrolaimoidea</taxon>
        <taxon>Panagrolaimidae</taxon>
        <taxon>Panagrolaimus</taxon>
    </lineage>
</organism>
<reference evidence="2" key="1">
    <citation type="submission" date="2022-11" db="UniProtKB">
        <authorList>
            <consortium name="WormBaseParasite"/>
        </authorList>
    </citation>
    <scope>IDENTIFICATION</scope>
</reference>
<dbReference type="Proteomes" id="UP000887577">
    <property type="component" value="Unplaced"/>
</dbReference>